<dbReference type="SMART" id="SM00028">
    <property type="entry name" value="TPR"/>
    <property type="match status" value="2"/>
</dbReference>
<feature type="compositionally biased region" description="Basic and acidic residues" evidence="9">
    <location>
        <begin position="638"/>
        <end position="652"/>
    </location>
</feature>
<name>A0A812HZT9_9DINO</name>
<feature type="coiled-coil region" evidence="8">
    <location>
        <begin position="32"/>
        <end position="102"/>
    </location>
</feature>
<comment type="caution">
    <text evidence="11">The sequence shown here is derived from an EMBL/GenBank/DDBJ whole genome shotgun (WGS) entry which is preliminary data.</text>
</comment>
<evidence type="ECO:0000256" key="4">
    <source>
        <dbReference type="ARBA" id="ARBA00022803"/>
    </source>
</evidence>
<dbReference type="PANTHER" id="PTHR46512">
    <property type="entry name" value="PEPTIDYLPROLYL ISOMERASE"/>
    <property type="match status" value="1"/>
</dbReference>
<evidence type="ECO:0000256" key="1">
    <source>
        <dbReference type="ARBA" id="ARBA00000971"/>
    </source>
</evidence>
<evidence type="ECO:0000256" key="9">
    <source>
        <dbReference type="SAM" id="MobiDB-lite"/>
    </source>
</evidence>
<organism evidence="11 12">
    <name type="scientific">Symbiodinium natans</name>
    <dbReference type="NCBI Taxonomy" id="878477"/>
    <lineage>
        <taxon>Eukaryota</taxon>
        <taxon>Sar</taxon>
        <taxon>Alveolata</taxon>
        <taxon>Dinophyceae</taxon>
        <taxon>Suessiales</taxon>
        <taxon>Symbiodiniaceae</taxon>
        <taxon>Symbiodinium</taxon>
    </lineage>
</organism>
<evidence type="ECO:0000259" key="10">
    <source>
        <dbReference type="PROSITE" id="PS50059"/>
    </source>
</evidence>
<feature type="domain" description="PPIase FKBP-type" evidence="10">
    <location>
        <begin position="155"/>
        <end position="241"/>
    </location>
</feature>
<dbReference type="InterPro" id="IPR001179">
    <property type="entry name" value="PPIase_FKBP_dom"/>
</dbReference>
<proteinExistence type="predicted"/>
<accession>A0A812HZT9</accession>
<dbReference type="OrthoDB" id="1902587at2759"/>
<dbReference type="InterPro" id="IPR011990">
    <property type="entry name" value="TPR-like_helical_dom_sf"/>
</dbReference>
<keyword evidence="12" id="KW-1185">Reference proteome</keyword>
<evidence type="ECO:0000313" key="12">
    <source>
        <dbReference type="Proteomes" id="UP000604046"/>
    </source>
</evidence>
<dbReference type="Pfam" id="PF00254">
    <property type="entry name" value="FKBP_C"/>
    <property type="match status" value="1"/>
</dbReference>
<keyword evidence="8" id="KW-0175">Coiled coil</keyword>
<dbReference type="InterPro" id="IPR046357">
    <property type="entry name" value="PPIase_dom_sf"/>
</dbReference>
<dbReference type="SUPFAM" id="SSF54534">
    <property type="entry name" value="FKBP-like"/>
    <property type="match status" value="3"/>
</dbReference>
<gene>
    <name evidence="11" type="primary">FKBP65</name>
    <name evidence="11" type="ORF">SNAT2548_LOCUS2381</name>
</gene>
<dbReference type="InterPro" id="IPR019734">
    <property type="entry name" value="TPR_rpt"/>
</dbReference>
<evidence type="ECO:0000313" key="11">
    <source>
        <dbReference type="EMBL" id="CAE6968872.1"/>
    </source>
</evidence>
<keyword evidence="6 7" id="KW-0413">Isomerase</keyword>
<dbReference type="Gene3D" id="1.25.40.10">
    <property type="entry name" value="Tetratricopeptide repeat domain"/>
    <property type="match status" value="1"/>
</dbReference>
<keyword evidence="5 7" id="KW-0697">Rotamase</keyword>
<dbReference type="PANTHER" id="PTHR46512:SF9">
    <property type="entry name" value="PEPTIDYLPROLYL ISOMERASE"/>
    <property type="match status" value="1"/>
</dbReference>
<evidence type="ECO:0000256" key="6">
    <source>
        <dbReference type="ARBA" id="ARBA00023235"/>
    </source>
</evidence>
<evidence type="ECO:0000256" key="8">
    <source>
        <dbReference type="SAM" id="Coils"/>
    </source>
</evidence>
<dbReference type="PROSITE" id="PS50059">
    <property type="entry name" value="FKBP_PPIASE"/>
    <property type="match status" value="1"/>
</dbReference>
<keyword evidence="3" id="KW-0677">Repeat</keyword>
<evidence type="ECO:0000256" key="2">
    <source>
        <dbReference type="ARBA" id="ARBA00013194"/>
    </source>
</evidence>
<keyword evidence="4" id="KW-0802">TPR repeat</keyword>
<comment type="catalytic activity">
    <reaction evidence="1 7">
        <text>[protein]-peptidylproline (omega=180) = [protein]-peptidylproline (omega=0)</text>
        <dbReference type="Rhea" id="RHEA:16237"/>
        <dbReference type="Rhea" id="RHEA-COMP:10747"/>
        <dbReference type="Rhea" id="RHEA-COMP:10748"/>
        <dbReference type="ChEBI" id="CHEBI:83833"/>
        <dbReference type="ChEBI" id="CHEBI:83834"/>
        <dbReference type="EC" id="5.2.1.8"/>
    </reaction>
</comment>
<dbReference type="EMBL" id="CAJNDS010000136">
    <property type="protein sequence ID" value="CAE6968872.1"/>
    <property type="molecule type" value="Genomic_DNA"/>
</dbReference>
<evidence type="ECO:0000256" key="7">
    <source>
        <dbReference type="PROSITE-ProRule" id="PRU00277"/>
    </source>
</evidence>
<sequence>MDKTKNAMSPEEQLEDLQRRFTLLEGERKATYETAKLNIQQNKEIITQMKEENKTLRNQIAEIRIEKPESLEKSLEKTMTEVQNLQRRIDLVKNENNKKREYLDQSRTRGCGRPTCRNMDTDVSDDGVDFPLPEGVKKEILSEAASSDWAKPREGDEVTVHYVGTLESGEQFANSRDGEALTFLLGRGEAVKAWDLGIPTMRKGEVAKFKVAPEFAYGPEGSEKVPPNSAVTYEIELVSWRARLDLFSDGTVIKTVVQEGSGWKMARMKDEVCLSLKVERSDGTTFYQVDSFEYVLGSDLLGPWSKAADRALVSMKRGGLALLHFAKTFDCGAEPQELSATLTLHQIYETSDISFKKDKTLLKKQIVEGEGHEKPKDGSKVRLRVELAADAAKKAIPCFEPQVLEFVAGEGEVTDAFEFCTAEMKKEEKAELRVQQPAQAAEPRLGLENLGVDEVLLTLVLEDFEPAKHAFSLSPEEKMERAASKKDTGTKLFKAQRWAMATKNYQAVSDMLSYMAIAELEGEAKSKAENLKLTCNLNSAACLLKLQCFNEAKAACELVLEQQGDNLKALFRRAQAEIGLKNFVECIADCKRVLQLDADNRDAKLLLRQAATAQKEATKKSKEVYASMFGAGSADAKASAEAKPTPKAEPRPRAAATATAPPAPGLLGSLYQHVAAFFHFWNRLAWSGMSTIFGRLMPRLRDRS</sequence>
<dbReference type="SUPFAM" id="SSF48452">
    <property type="entry name" value="TPR-like"/>
    <property type="match status" value="1"/>
</dbReference>
<feature type="region of interest" description="Disordered" evidence="9">
    <location>
        <begin position="636"/>
        <end position="659"/>
    </location>
</feature>
<evidence type="ECO:0000256" key="3">
    <source>
        <dbReference type="ARBA" id="ARBA00022737"/>
    </source>
</evidence>
<dbReference type="AlphaFoldDB" id="A0A812HZT9"/>
<evidence type="ECO:0000256" key="5">
    <source>
        <dbReference type="ARBA" id="ARBA00023110"/>
    </source>
</evidence>
<dbReference type="Proteomes" id="UP000604046">
    <property type="component" value="Unassembled WGS sequence"/>
</dbReference>
<reference evidence="11" key="1">
    <citation type="submission" date="2021-02" db="EMBL/GenBank/DDBJ databases">
        <authorList>
            <person name="Dougan E. K."/>
            <person name="Rhodes N."/>
            <person name="Thang M."/>
            <person name="Chan C."/>
        </authorList>
    </citation>
    <scope>NUCLEOTIDE SEQUENCE</scope>
</reference>
<dbReference type="InterPro" id="IPR050754">
    <property type="entry name" value="FKBP4/5/8-like"/>
</dbReference>
<dbReference type="Gene3D" id="3.10.50.40">
    <property type="match status" value="3"/>
</dbReference>
<protein>
    <recommendedName>
        <fullName evidence="2 7">peptidylprolyl isomerase</fullName>
        <ecNumber evidence="2 7">5.2.1.8</ecNumber>
    </recommendedName>
</protein>
<dbReference type="GO" id="GO:0003755">
    <property type="term" value="F:peptidyl-prolyl cis-trans isomerase activity"/>
    <property type="evidence" value="ECO:0007669"/>
    <property type="project" value="UniProtKB-KW"/>
</dbReference>
<dbReference type="EC" id="5.2.1.8" evidence="2 7"/>